<evidence type="ECO:0000256" key="1">
    <source>
        <dbReference type="ARBA" id="ARBA00004167"/>
    </source>
</evidence>
<name>A0AAD9KCL3_RIDPI</name>
<evidence type="ECO:0000313" key="8">
    <source>
        <dbReference type="EMBL" id="KAK2168711.1"/>
    </source>
</evidence>
<dbReference type="InterPro" id="IPR055409">
    <property type="entry name" value="Beta-prop_FAM234A_B"/>
</dbReference>
<evidence type="ECO:0000256" key="6">
    <source>
        <dbReference type="SAM" id="Phobius"/>
    </source>
</evidence>
<feature type="compositionally biased region" description="Acidic residues" evidence="5">
    <location>
        <begin position="59"/>
        <end position="78"/>
    </location>
</feature>
<dbReference type="InterPro" id="IPR015943">
    <property type="entry name" value="WD40/YVTN_repeat-like_dom_sf"/>
</dbReference>
<dbReference type="AlphaFoldDB" id="A0AAD9KCL3"/>
<sequence>MDTTTTMFDDVKFSSANNNDHRKLKTLTHGGDADFRSGSCDVSKPTTHKNNDVQLYYEESPENDDEDDDVFASSDPEDGLSKPLMYPRQRAKVKTVRPVGKSGKVLRCAACVLLIAGLIAASGWLIIFVHSHEKLLFQPQNNSAVIGCSYIEVENMWITKLPKLTTESALRMMDVNSDKVLDVILGFATGASHQEDTCAIYFNNTQPCEGGLVALDGRSGQEIWRHYTAGEIFALNCDEDLNSDGLNECLASGRAGTLEAVDMKDGTILWTFDKTENKEVRIGVMNVYTSLYVTDLDEDGVADIVIMHGGDPLAEPGQTNRLAGRLVVLSGHTGQVLQWVVTPDGHESYYSPVMTTRRDGTPMILFGTGGETNGGALWHITLGDLYKGDIGKARAIYTDAFKGVMTPPALVDITGDGVCDIIFASFNATVVAIDGSTYKILWTASYPSSETYATPAPGFYNADDVPDFLIHYQYGPGYPVYYQATTTVLDGRTGEPLVEPYLRSTMGTQLSPLTVAMEGEGNDLFLHWLNDCDGHEGEGTPFRFLEGKLYCHMP</sequence>
<organism evidence="8 9">
    <name type="scientific">Ridgeia piscesae</name>
    <name type="common">Tubeworm</name>
    <dbReference type="NCBI Taxonomy" id="27915"/>
    <lineage>
        <taxon>Eukaryota</taxon>
        <taxon>Metazoa</taxon>
        <taxon>Spiralia</taxon>
        <taxon>Lophotrochozoa</taxon>
        <taxon>Annelida</taxon>
        <taxon>Polychaeta</taxon>
        <taxon>Sedentaria</taxon>
        <taxon>Canalipalpata</taxon>
        <taxon>Sabellida</taxon>
        <taxon>Siboglinidae</taxon>
        <taxon>Ridgeia</taxon>
    </lineage>
</organism>
<dbReference type="Pfam" id="PF23727">
    <property type="entry name" value="Beta-prop_FAM234A_B"/>
    <property type="match status" value="1"/>
</dbReference>
<feature type="transmembrane region" description="Helical" evidence="6">
    <location>
        <begin position="105"/>
        <end position="129"/>
    </location>
</feature>
<evidence type="ECO:0000259" key="7">
    <source>
        <dbReference type="Pfam" id="PF23727"/>
    </source>
</evidence>
<dbReference type="Gene3D" id="2.130.10.10">
    <property type="entry name" value="YVTN repeat-like/Quinoprotein amine dehydrogenase"/>
    <property type="match status" value="1"/>
</dbReference>
<evidence type="ECO:0000256" key="5">
    <source>
        <dbReference type="SAM" id="MobiDB-lite"/>
    </source>
</evidence>
<dbReference type="SUPFAM" id="SSF69318">
    <property type="entry name" value="Integrin alpha N-terminal domain"/>
    <property type="match status" value="1"/>
</dbReference>
<keyword evidence="2 6" id="KW-0812">Transmembrane</keyword>
<evidence type="ECO:0000256" key="2">
    <source>
        <dbReference type="ARBA" id="ARBA00022692"/>
    </source>
</evidence>
<evidence type="ECO:0000256" key="4">
    <source>
        <dbReference type="ARBA" id="ARBA00023136"/>
    </source>
</evidence>
<dbReference type="InterPro" id="IPR045232">
    <property type="entry name" value="FAM234"/>
</dbReference>
<comment type="subcellular location">
    <subcellularLocation>
        <location evidence="1">Membrane</location>
        <topology evidence="1">Single-pass membrane protein</topology>
    </subcellularLocation>
</comment>
<keyword evidence="4 6" id="KW-0472">Membrane</keyword>
<keyword evidence="9" id="KW-1185">Reference proteome</keyword>
<evidence type="ECO:0000256" key="3">
    <source>
        <dbReference type="ARBA" id="ARBA00022989"/>
    </source>
</evidence>
<reference evidence="8" key="1">
    <citation type="journal article" date="2023" name="Mol. Biol. Evol.">
        <title>Third-Generation Sequencing Reveals the Adaptive Role of the Epigenome in Three Deep-Sea Polychaetes.</title>
        <authorList>
            <person name="Perez M."/>
            <person name="Aroh O."/>
            <person name="Sun Y."/>
            <person name="Lan Y."/>
            <person name="Juniper S.K."/>
            <person name="Young C.R."/>
            <person name="Angers B."/>
            <person name="Qian P.Y."/>
        </authorList>
    </citation>
    <scope>NUCLEOTIDE SEQUENCE</scope>
    <source>
        <strain evidence="8">R07B-5</strain>
    </source>
</reference>
<protein>
    <recommendedName>
        <fullName evidence="7">FAM234A/B beta-propeller domain-containing protein</fullName>
    </recommendedName>
</protein>
<dbReference type="PANTHER" id="PTHR21419">
    <property type="match status" value="1"/>
</dbReference>
<dbReference type="EMBL" id="JAODUO010001220">
    <property type="protein sequence ID" value="KAK2168711.1"/>
    <property type="molecule type" value="Genomic_DNA"/>
</dbReference>
<proteinExistence type="predicted"/>
<comment type="caution">
    <text evidence="8">The sequence shown here is derived from an EMBL/GenBank/DDBJ whole genome shotgun (WGS) entry which is preliminary data.</text>
</comment>
<accession>A0AAD9KCL3</accession>
<dbReference type="InterPro" id="IPR028994">
    <property type="entry name" value="Integrin_alpha_N"/>
</dbReference>
<dbReference type="Proteomes" id="UP001209878">
    <property type="component" value="Unassembled WGS sequence"/>
</dbReference>
<feature type="region of interest" description="Disordered" evidence="5">
    <location>
        <begin position="1"/>
        <end position="83"/>
    </location>
</feature>
<gene>
    <name evidence="8" type="ORF">NP493_1223g00001</name>
</gene>
<dbReference type="PANTHER" id="PTHR21419:SF36">
    <property type="entry name" value="PROTEIN FAM234A-LIKE"/>
    <property type="match status" value="1"/>
</dbReference>
<dbReference type="GO" id="GO:0016020">
    <property type="term" value="C:membrane"/>
    <property type="evidence" value="ECO:0007669"/>
    <property type="project" value="UniProtKB-SubCell"/>
</dbReference>
<keyword evidence="3 6" id="KW-1133">Transmembrane helix</keyword>
<evidence type="ECO:0000313" key="9">
    <source>
        <dbReference type="Proteomes" id="UP001209878"/>
    </source>
</evidence>
<feature type="domain" description="FAM234A/B beta-propeller" evidence="7">
    <location>
        <begin position="157"/>
        <end position="507"/>
    </location>
</feature>